<gene>
    <name evidence="5" type="ORF">A2725_04400</name>
</gene>
<dbReference type="GO" id="GO:0005829">
    <property type="term" value="C:cytosol"/>
    <property type="evidence" value="ECO:0007669"/>
    <property type="project" value="TreeGrafter"/>
</dbReference>
<dbReference type="InterPro" id="IPR053888">
    <property type="entry name" value="MRM3-like_sub_bind"/>
</dbReference>
<dbReference type="Gene3D" id="3.40.1280.10">
    <property type="match status" value="1"/>
</dbReference>
<dbReference type="SUPFAM" id="SSF55315">
    <property type="entry name" value="L30e-like"/>
    <property type="match status" value="1"/>
</dbReference>
<sequence length="252" mass="28618">MLPAKIRTHITKLHQKKYRNLYNEFIVEGLKGIEEAINKNAEVIFLVFENDFFDKNKNFVSIVEKKGIPIHIINKNEINKIKTTTTYPGVSAVVKTTFFKLDDLIDTKQPILAFDQINDPGNLGTIIRTAEWFDVNNILLSENSVDPYNDKCVRSTMGSIFTSKLFISDNILDSLTKLKQEGYKIILLDMSGQDIDLLKPKKKSVYLFGSESHGIRSSLEKIVDMRYTIPRKGNTESLNVSIATGILLSKLK</sequence>
<evidence type="ECO:0000259" key="3">
    <source>
        <dbReference type="Pfam" id="PF00588"/>
    </source>
</evidence>
<name>A0A1F6LHS8_9BACT</name>
<feature type="domain" description="tRNA/rRNA methyltransferase SpoU type" evidence="3">
    <location>
        <begin position="111"/>
        <end position="248"/>
    </location>
</feature>
<organism evidence="5 6">
    <name type="scientific">Candidatus Magasanikbacteria bacterium RIFCSPHIGHO2_01_FULL_33_34</name>
    <dbReference type="NCBI Taxonomy" id="1798671"/>
    <lineage>
        <taxon>Bacteria</taxon>
        <taxon>Candidatus Magasanikiibacteriota</taxon>
    </lineage>
</organism>
<dbReference type="Pfam" id="PF00588">
    <property type="entry name" value="SpoU_methylase"/>
    <property type="match status" value="1"/>
</dbReference>
<evidence type="ECO:0008006" key="7">
    <source>
        <dbReference type="Google" id="ProtNLM"/>
    </source>
</evidence>
<dbReference type="PANTHER" id="PTHR46429:SF1">
    <property type="entry name" value="23S RRNA (GUANOSINE-2'-O-)-METHYLTRANSFERASE RLMB"/>
    <property type="match status" value="1"/>
</dbReference>
<reference evidence="5 6" key="1">
    <citation type="journal article" date="2016" name="Nat. Commun.">
        <title>Thousands of microbial genomes shed light on interconnected biogeochemical processes in an aquifer system.</title>
        <authorList>
            <person name="Anantharaman K."/>
            <person name="Brown C.T."/>
            <person name="Hug L.A."/>
            <person name="Sharon I."/>
            <person name="Castelle C.J."/>
            <person name="Probst A.J."/>
            <person name="Thomas B.C."/>
            <person name="Singh A."/>
            <person name="Wilkins M.J."/>
            <person name="Karaoz U."/>
            <person name="Brodie E.L."/>
            <person name="Williams K.H."/>
            <person name="Hubbard S.S."/>
            <person name="Banfield J.F."/>
        </authorList>
    </citation>
    <scope>NUCLEOTIDE SEQUENCE [LARGE SCALE GENOMIC DNA]</scope>
</reference>
<dbReference type="PANTHER" id="PTHR46429">
    <property type="entry name" value="23S RRNA (GUANOSINE-2'-O-)-METHYLTRANSFERASE RLMB"/>
    <property type="match status" value="1"/>
</dbReference>
<dbReference type="Gene3D" id="3.30.1330.30">
    <property type="match status" value="1"/>
</dbReference>
<evidence type="ECO:0000259" key="4">
    <source>
        <dbReference type="Pfam" id="PF22435"/>
    </source>
</evidence>
<feature type="domain" description="MRM3-like substrate binding" evidence="4">
    <location>
        <begin position="10"/>
        <end position="90"/>
    </location>
</feature>
<dbReference type="InterPro" id="IPR029026">
    <property type="entry name" value="tRNA_m1G_MTases_N"/>
</dbReference>
<dbReference type="Proteomes" id="UP000177067">
    <property type="component" value="Unassembled WGS sequence"/>
</dbReference>
<dbReference type="AlphaFoldDB" id="A0A1F6LHS8"/>
<dbReference type="GO" id="GO:0006396">
    <property type="term" value="P:RNA processing"/>
    <property type="evidence" value="ECO:0007669"/>
    <property type="project" value="InterPro"/>
</dbReference>
<evidence type="ECO:0000313" key="6">
    <source>
        <dbReference type="Proteomes" id="UP000177067"/>
    </source>
</evidence>
<dbReference type="EMBL" id="MFPS01000008">
    <property type="protein sequence ID" value="OGH58957.1"/>
    <property type="molecule type" value="Genomic_DNA"/>
</dbReference>
<dbReference type="Pfam" id="PF22435">
    <property type="entry name" value="MRM3-like_sub_bind"/>
    <property type="match status" value="1"/>
</dbReference>
<accession>A0A1F6LHS8</accession>
<keyword evidence="2" id="KW-0808">Transferase</keyword>
<dbReference type="InterPro" id="IPR004441">
    <property type="entry name" value="rRNA_MeTrfase_TrmH"/>
</dbReference>
<dbReference type="GO" id="GO:0003723">
    <property type="term" value="F:RNA binding"/>
    <property type="evidence" value="ECO:0007669"/>
    <property type="project" value="InterPro"/>
</dbReference>
<dbReference type="SUPFAM" id="SSF75217">
    <property type="entry name" value="alpha/beta knot"/>
    <property type="match status" value="1"/>
</dbReference>
<dbReference type="GO" id="GO:0032259">
    <property type="term" value="P:methylation"/>
    <property type="evidence" value="ECO:0007669"/>
    <property type="project" value="UniProtKB-KW"/>
</dbReference>
<evidence type="ECO:0000256" key="1">
    <source>
        <dbReference type="ARBA" id="ARBA00022603"/>
    </source>
</evidence>
<proteinExistence type="predicted"/>
<dbReference type="InterPro" id="IPR029064">
    <property type="entry name" value="Ribosomal_eL30-like_sf"/>
</dbReference>
<protein>
    <recommendedName>
        <fullName evidence="7">RNA 2-O ribose methyltransferase substrate binding domain-containing protein</fullName>
    </recommendedName>
</protein>
<comment type="caution">
    <text evidence="5">The sequence shown here is derived from an EMBL/GenBank/DDBJ whole genome shotgun (WGS) entry which is preliminary data.</text>
</comment>
<dbReference type="InterPro" id="IPR001537">
    <property type="entry name" value="SpoU_MeTrfase"/>
</dbReference>
<dbReference type="InterPro" id="IPR029028">
    <property type="entry name" value="Alpha/beta_knot_MTases"/>
</dbReference>
<dbReference type="CDD" id="cd18095">
    <property type="entry name" value="SpoU-like_rRNA-MTase"/>
    <property type="match status" value="1"/>
</dbReference>
<dbReference type="GO" id="GO:0008173">
    <property type="term" value="F:RNA methyltransferase activity"/>
    <property type="evidence" value="ECO:0007669"/>
    <property type="project" value="InterPro"/>
</dbReference>
<keyword evidence="1" id="KW-0489">Methyltransferase</keyword>
<evidence type="ECO:0000256" key="2">
    <source>
        <dbReference type="ARBA" id="ARBA00022679"/>
    </source>
</evidence>
<evidence type="ECO:0000313" key="5">
    <source>
        <dbReference type="EMBL" id="OGH58957.1"/>
    </source>
</evidence>